<protein>
    <recommendedName>
        <fullName evidence="1">DUF7882 domain-containing protein</fullName>
    </recommendedName>
</protein>
<dbReference type="InterPro" id="IPR057204">
    <property type="entry name" value="DUF7882"/>
</dbReference>
<accession>A0A917DHX0</accession>
<evidence type="ECO:0000313" key="2">
    <source>
        <dbReference type="EMBL" id="GGD39201.1"/>
    </source>
</evidence>
<comment type="caution">
    <text evidence="2">The sequence shown here is derived from an EMBL/GenBank/DDBJ whole genome shotgun (WGS) entry which is preliminary data.</text>
</comment>
<dbReference type="AlphaFoldDB" id="A0A917DHX0"/>
<dbReference type="EMBL" id="BMHO01000001">
    <property type="protein sequence ID" value="GGD39201.1"/>
    <property type="molecule type" value="Genomic_DNA"/>
</dbReference>
<reference evidence="2" key="2">
    <citation type="submission" date="2020-09" db="EMBL/GenBank/DDBJ databases">
        <authorList>
            <person name="Sun Q."/>
            <person name="Zhou Y."/>
        </authorList>
    </citation>
    <scope>NUCLEOTIDE SEQUENCE</scope>
    <source>
        <strain evidence="2">CGMCC 1.15152</strain>
    </source>
</reference>
<evidence type="ECO:0000259" key="1">
    <source>
        <dbReference type="Pfam" id="PF25355"/>
    </source>
</evidence>
<reference evidence="2" key="1">
    <citation type="journal article" date="2014" name="Int. J. Syst. Evol. Microbiol.">
        <title>Complete genome sequence of Corynebacterium casei LMG S-19264T (=DSM 44701T), isolated from a smear-ripened cheese.</title>
        <authorList>
            <consortium name="US DOE Joint Genome Institute (JGI-PGF)"/>
            <person name="Walter F."/>
            <person name="Albersmeier A."/>
            <person name="Kalinowski J."/>
            <person name="Ruckert C."/>
        </authorList>
    </citation>
    <scope>NUCLEOTIDE SEQUENCE</scope>
    <source>
        <strain evidence="2">CGMCC 1.15152</strain>
    </source>
</reference>
<keyword evidence="3" id="KW-1185">Reference proteome</keyword>
<dbReference type="Pfam" id="PF25355">
    <property type="entry name" value="DUF7882"/>
    <property type="match status" value="1"/>
</dbReference>
<gene>
    <name evidence="2" type="ORF">GCM10010915_19920</name>
</gene>
<proteinExistence type="predicted"/>
<sequence>MGKFIYDGSTKVDIEDRALAHVQVVIGTKLRRGEAFYFTWREEASVGDGRTSVWLHESIPLVYRFSGSRRPELNPAWLDALAYTANSSLGLHVVPEPAEGSTPPAGAMSE</sequence>
<feature type="domain" description="DUF7882" evidence="1">
    <location>
        <begin position="1"/>
        <end position="96"/>
    </location>
</feature>
<evidence type="ECO:0000313" key="3">
    <source>
        <dbReference type="Proteomes" id="UP000633205"/>
    </source>
</evidence>
<name>A0A917DHX0_9MICO</name>
<dbReference type="Proteomes" id="UP000633205">
    <property type="component" value="Unassembled WGS sequence"/>
</dbReference>
<dbReference type="RefSeq" id="WP_188712089.1">
    <property type="nucleotide sequence ID" value="NZ_BMHO01000001.1"/>
</dbReference>
<organism evidence="2 3">
    <name type="scientific">Microbacterium faecale</name>
    <dbReference type="NCBI Taxonomy" id="1804630"/>
    <lineage>
        <taxon>Bacteria</taxon>
        <taxon>Bacillati</taxon>
        <taxon>Actinomycetota</taxon>
        <taxon>Actinomycetes</taxon>
        <taxon>Micrococcales</taxon>
        <taxon>Microbacteriaceae</taxon>
        <taxon>Microbacterium</taxon>
    </lineage>
</organism>